<proteinExistence type="predicted"/>
<dbReference type="AlphaFoldDB" id="A0A523QIE6"/>
<reference evidence="3 4" key="1">
    <citation type="submission" date="2019-03" db="EMBL/GenBank/DDBJ databases">
        <title>Metabolic potential of uncultured bacteria and archaea associated with petroleum seepage in deep-sea sediments.</title>
        <authorList>
            <person name="Dong X."/>
            <person name="Hubert C."/>
        </authorList>
    </citation>
    <scope>NUCLEOTIDE SEQUENCE [LARGE SCALE GENOMIC DNA]</scope>
    <source>
        <strain evidence="3">E44_bin92</strain>
    </source>
</reference>
<dbReference type="InterPro" id="IPR025328">
    <property type="entry name" value="DUF4234"/>
</dbReference>
<feature type="transmembrane region" description="Helical" evidence="1">
    <location>
        <begin position="52"/>
        <end position="72"/>
    </location>
</feature>
<keyword evidence="1" id="KW-0472">Membrane</keyword>
<protein>
    <submittedName>
        <fullName evidence="3">DUF4234 domain-containing protein</fullName>
    </submittedName>
</protein>
<organism evidence="3 4">
    <name type="scientific">Aerophobetes bacterium</name>
    <dbReference type="NCBI Taxonomy" id="2030807"/>
    <lineage>
        <taxon>Bacteria</taxon>
        <taxon>Candidatus Aerophobota</taxon>
    </lineage>
</organism>
<evidence type="ECO:0000313" key="4">
    <source>
        <dbReference type="Proteomes" id="UP000320781"/>
    </source>
</evidence>
<evidence type="ECO:0000256" key="1">
    <source>
        <dbReference type="SAM" id="Phobius"/>
    </source>
</evidence>
<feature type="transmembrane region" description="Helical" evidence="1">
    <location>
        <begin position="146"/>
        <end position="167"/>
    </location>
</feature>
<sequence>MPPVLAELERRKETDRRLSFGLYLVFLVVICGTSIVIGALGRWMGGLGVGKVVSLIVSLGVAIYVWWYNWLLYKRRNEHFDRVRKLKASLSTLLEEKLGTKKETLTRVDPLVQRREAPRPNYLFWLWLILSYLGSLSTVLSVTWPLTLAACIIGLVIVYYLTVDYYYHEREEIAFLGKVSVALDKKGSSLTVNPTNPLHRRSYGLYIFLTIITLGIFGIYWAYVIFSDPNKHFDAHEVWESELERIIEKDLA</sequence>
<dbReference type="EMBL" id="SOKU01000224">
    <property type="protein sequence ID" value="TES85363.1"/>
    <property type="molecule type" value="Genomic_DNA"/>
</dbReference>
<evidence type="ECO:0000259" key="2">
    <source>
        <dbReference type="Pfam" id="PF14018"/>
    </source>
</evidence>
<feature type="domain" description="DUF4234" evidence="2">
    <location>
        <begin position="201"/>
        <end position="233"/>
    </location>
</feature>
<feature type="transmembrane region" description="Helical" evidence="1">
    <location>
        <begin position="203"/>
        <end position="223"/>
    </location>
</feature>
<feature type="transmembrane region" description="Helical" evidence="1">
    <location>
        <begin position="20"/>
        <end position="40"/>
    </location>
</feature>
<name>A0A523QIE6_UNCAE</name>
<feature type="transmembrane region" description="Helical" evidence="1">
    <location>
        <begin position="122"/>
        <end position="140"/>
    </location>
</feature>
<dbReference type="Pfam" id="PF14018">
    <property type="entry name" value="DUF4234"/>
    <property type="match status" value="1"/>
</dbReference>
<keyword evidence="1" id="KW-0812">Transmembrane</keyword>
<accession>A0A523QIE6</accession>
<gene>
    <name evidence="3" type="ORF">E3J95_04595</name>
</gene>
<keyword evidence="1" id="KW-1133">Transmembrane helix</keyword>
<dbReference type="Proteomes" id="UP000320781">
    <property type="component" value="Unassembled WGS sequence"/>
</dbReference>
<evidence type="ECO:0000313" key="3">
    <source>
        <dbReference type="EMBL" id="TES85363.1"/>
    </source>
</evidence>
<comment type="caution">
    <text evidence="3">The sequence shown here is derived from an EMBL/GenBank/DDBJ whole genome shotgun (WGS) entry which is preliminary data.</text>
</comment>